<feature type="compositionally biased region" description="Polar residues" evidence="3">
    <location>
        <begin position="147"/>
        <end position="156"/>
    </location>
</feature>
<feature type="domain" description="Hpc2-related" evidence="4">
    <location>
        <begin position="234"/>
        <end position="274"/>
    </location>
</feature>
<dbReference type="AlphaFoldDB" id="A0A0C9Z7G3"/>
<feature type="repeat" description="WD" evidence="2">
    <location>
        <begin position="74"/>
        <end position="94"/>
    </location>
</feature>
<feature type="region of interest" description="Disordered" evidence="3">
    <location>
        <begin position="444"/>
        <end position="535"/>
    </location>
</feature>
<dbReference type="PROSITE" id="PS50082">
    <property type="entry name" value="WD_REPEATS_2"/>
    <property type="match status" value="1"/>
</dbReference>
<feature type="compositionally biased region" description="Basic and acidic residues" evidence="3">
    <location>
        <begin position="473"/>
        <end position="483"/>
    </location>
</feature>
<dbReference type="InterPro" id="IPR014840">
    <property type="entry name" value="HRD"/>
</dbReference>
<reference evidence="7" key="2">
    <citation type="submission" date="2015-01" db="EMBL/GenBank/DDBJ databases">
        <title>Evolutionary Origins and Diversification of the Mycorrhizal Mutualists.</title>
        <authorList>
            <consortium name="DOE Joint Genome Institute"/>
            <consortium name="Mycorrhizal Genomics Consortium"/>
            <person name="Kohler A."/>
            <person name="Kuo A."/>
            <person name="Nagy L.G."/>
            <person name="Floudas D."/>
            <person name="Copeland A."/>
            <person name="Barry K.W."/>
            <person name="Cichocki N."/>
            <person name="Veneault-Fourrey C."/>
            <person name="LaButti K."/>
            <person name="Lindquist E.A."/>
            <person name="Lipzen A."/>
            <person name="Lundell T."/>
            <person name="Morin E."/>
            <person name="Murat C."/>
            <person name="Riley R."/>
            <person name="Ohm R."/>
            <person name="Sun H."/>
            <person name="Tunlid A."/>
            <person name="Henrissat B."/>
            <person name="Grigoriev I.V."/>
            <person name="Hibbett D.S."/>
            <person name="Martin F."/>
        </authorList>
    </citation>
    <scope>NUCLEOTIDE SEQUENCE [LARGE SCALE GENOMIC DNA]</scope>
    <source>
        <strain evidence="7">UH-Slu-Lm8-n1</strain>
    </source>
</reference>
<feature type="domain" description="Ubinuclein middle" evidence="5">
    <location>
        <begin position="320"/>
        <end position="456"/>
    </location>
</feature>
<dbReference type="EMBL" id="KN835938">
    <property type="protein sequence ID" value="KIK33455.1"/>
    <property type="molecule type" value="Genomic_DNA"/>
</dbReference>
<proteinExistence type="predicted"/>
<dbReference type="InterPro" id="IPR001680">
    <property type="entry name" value="WD40_rpt"/>
</dbReference>
<dbReference type="Proteomes" id="UP000054485">
    <property type="component" value="Unassembled WGS sequence"/>
</dbReference>
<feature type="region of interest" description="Disordered" evidence="3">
    <location>
        <begin position="118"/>
        <end position="172"/>
    </location>
</feature>
<feature type="region of interest" description="Disordered" evidence="3">
    <location>
        <begin position="202"/>
        <end position="243"/>
    </location>
</feature>
<keyword evidence="7" id="KW-1185">Reference proteome</keyword>
<evidence type="ECO:0000259" key="5">
    <source>
        <dbReference type="Pfam" id="PF14075"/>
    </source>
</evidence>
<dbReference type="Pfam" id="PF14075">
    <property type="entry name" value="UBN_AB"/>
    <property type="match status" value="1"/>
</dbReference>
<organism evidence="6 7">
    <name type="scientific">Suillus luteus UH-Slu-Lm8-n1</name>
    <dbReference type="NCBI Taxonomy" id="930992"/>
    <lineage>
        <taxon>Eukaryota</taxon>
        <taxon>Fungi</taxon>
        <taxon>Dikarya</taxon>
        <taxon>Basidiomycota</taxon>
        <taxon>Agaricomycotina</taxon>
        <taxon>Agaricomycetes</taxon>
        <taxon>Agaricomycetidae</taxon>
        <taxon>Boletales</taxon>
        <taxon>Suillineae</taxon>
        <taxon>Suillaceae</taxon>
        <taxon>Suillus</taxon>
    </lineage>
</organism>
<sequence length="535" mass="57403">MASAGVNAPVDLNAVDNSETTYLQPPKTIDTVLEKIANVHPYAQMALGALSAASKIIIAQAERDKSILSLLENTGSMDKTVRLWDAATGQPVVGLVLGGRHSQHATPPVVDVPFAQGLHRNAAGGPKDTDDDSIRDEDYHGPPTPDPSVQQQQQAATAKYEDRKVATAPSQSNTRGYILEAVNTGVEGGYDSMRRTKQRRVLGVYGNELTPTPPKPDTSDSEAEGEPKVKEKHATSEHCDVNDPFIDDSELNIDNRNHFAQTKQQGFYVSSGEVALMKDSRTPKKPKSKKVPAEAVYQAKTRHTVIEDNGKKRKVVDIRDFHPELQLAIEDLKFTILKESWGVKGKFPPSVKPILADVALKAVNLGEYDEDFFNLMPVLFPYNRFTMTKLIKRTIFTDHLKILTVRQDELLQQLAGLTKEGFSKAQEEWEKSVVAWEEAKIESEAGAASAPTPSASADATHPNDGAGSGIDGDNTRTDGDRTLPDGAGTDGGAGSGTDGGAGAGTDGGGPSADGDNVPGTNIADETRDAHPPAQK</sequence>
<dbReference type="InterPro" id="IPR026947">
    <property type="entry name" value="UBN_middle_dom"/>
</dbReference>
<dbReference type="InParanoid" id="A0A0C9Z7G3"/>
<reference evidence="6 7" key="1">
    <citation type="submission" date="2014-04" db="EMBL/GenBank/DDBJ databases">
        <authorList>
            <consortium name="DOE Joint Genome Institute"/>
            <person name="Kuo A."/>
            <person name="Ruytinx J."/>
            <person name="Rineau F."/>
            <person name="Colpaert J."/>
            <person name="Kohler A."/>
            <person name="Nagy L.G."/>
            <person name="Floudas D."/>
            <person name="Copeland A."/>
            <person name="Barry K.W."/>
            <person name="Cichocki N."/>
            <person name="Veneault-Fourrey C."/>
            <person name="LaButti K."/>
            <person name="Lindquist E.A."/>
            <person name="Lipzen A."/>
            <person name="Lundell T."/>
            <person name="Morin E."/>
            <person name="Murat C."/>
            <person name="Sun H."/>
            <person name="Tunlid A."/>
            <person name="Henrissat B."/>
            <person name="Grigoriev I.V."/>
            <person name="Hibbett D.S."/>
            <person name="Martin F."/>
            <person name="Nordberg H.P."/>
            <person name="Cantor M.N."/>
            <person name="Hua S.X."/>
        </authorList>
    </citation>
    <scope>NUCLEOTIDE SEQUENCE [LARGE SCALE GENOMIC DNA]</scope>
    <source>
        <strain evidence="6 7">UH-Slu-Lm8-n1</strain>
    </source>
</reference>
<evidence type="ECO:0000313" key="6">
    <source>
        <dbReference type="EMBL" id="KIK33455.1"/>
    </source>
</evidence>
<dbReference type="Pfam" id="PF08729">
    <property type="entry name" value="HUN"/>
    <property type="match status" value="1"/>
</dbReference>
<gene>
    <name evidence="6" type="ORF">CY34DRAFT_18356</name>
</gene>
<dbReference type="HOGENOM" id="CLU_509179_0_0_1"/>
<dbReference type="OrthoDB" id="5576775at2759"/>
<evidence type="ECO:0000256" key="1">
    <source>
        <dbReference type="ARBA" id="ARBA00022553"/>
    </source>
</evidence>
<evidence type="ECO:0000259" key="4">
    <source>
        <dbReference type="Pfam" id="PF08729"/>
    </source>
</evidence>
<feature type="compositionally biased region" description="Low complexity" evidence="3">
    <location>
        <begin position="444"/>
        <end position="460"/>
    </location>
</feature>
<keyword evidence="1" id="KW-0597">Phosphoprotein</keyword>
<name>A0A0C9Z7G3_9AGAM</name>
<feature type="compositionally biased region" description="Basic and acidic residues" evidence="3">
    <location>
        <begin position="524"/>
        <end position="535"/>
    </location>
</feature>
<evidence type="ECO:0008006" key="8">
    <source>
        <dbReference type="Google" id="ProtNLM"/>
    </source>
</evidence>
<evidence type="ECO:0000313" key="7">
    <source>
        <dbReference type="Proteomes" id="UP000054485"/>
    </source>
</evidence>
<keyword evidence="2" id="KW-0853">WD repeat</keyword>
<evidence type="ECO:0000256" key="3">
    <source>
        <dbReference type="SAM" id="MobiDB-lite"/>
    </source>
</evidence>
<dbReference type="STRING" id="930992.A0A0C9Z7G3"/>
<feature type="compositionally biased region" description="Basic and acidic residues" evidence="3">
    <location>
        <begin position="225"/>
        <end position="241"/>
    </location>
</feature>
<feature type="compositionally biased region" description="Gly residues" evidence="3">
    <location>
        <begin position="488"/>
        <end position="511"/>
    </location>
</feature>
<protein>
    <recommendedName>
        <fullName evidence="8">Ubinuclein middle domain-containing protein</fullName>
    </recommendedName>
</protein>
<evidence type="ECO:0000256" key="2">
    <source>
        <dbReference type="PROSITE-ProRule" id="PRU00221"/>
    </source>
</evidence>
<accession>A0A0C9Z7G3</accession>